<evidence type="ECO:0000256" key="3">
    <source>
        <dbReference type="ARBA" id="ARBA00004910"/>
    </source>
</evidence>
<dbReference type="Proteomes" id="UP000293433">
    <property type="component" value="Unassembled WGS sequence"/>
</dbReference>
<evidence type="ECO:0000256" key="13">
    <source>
        <dbReference type="ARBA" id="ARBA00023002"/>
    </source>
</evidence>
<dbReference type="UniPathway" id="UPA00275">
    <property type="reaction ID" value="UER00401"/>
</dbReference>
<comment type="caution">
    <text evidence="19">The sequence shown here is derived from an EMBL/GenBank/DDBJ whole genome shotgun (WGS) entry which is preliminary data.</text>
</comment>
<feature type="binding site" evidence="16">
    <location>
        <position position="203"/>
    </location>
    <ligand>
        <name>substrate</name>
    </ligand>
</feature>
<dbReference type="EC" id="3.5.4.26" evidence="6"/>
<dbReference type="SUPFAM" id="SSF53927">
    <property type="entry name" value="Cytidine deaminase-like"/>
    <property type="match status" value="1"/>
</dbReference>
<dbReference type="Pfam" id="PF01872">
    <property type="entry name" value="RibD_C"/>
    <property type="match status" value="1"/>
</dbReference>
<gene>
    <name evidence="19" type="ORF">EV685_1020</name>
</gene>
<keyword evidence="10 17" id="KW-0479">Metal-binding</keyword>
<comment type="function">
    <text evidence="1">Converts 2,5-diamino-6-(ribosylamino)-4(3h)-pyrimidinone 5'-phosphate into 5-amino-6-(ribosylamino)-2,4(1h,3h)-pyrimidinedione 5'-phosphate.</text>
</comment>
<feature type="binding site" evidence="16">
    <location>
        <position position="205"/>
    </location>
    <ligand>
        <name>NADP(+)</name>
        <dbReference type="ChEBI" id="CHEBI:58349"/>
    </ligand>
</feature>
<keyword evidence="13" id="KW-0560">Oxidoreductase</keyword>
<accession>A0A4Q7LWB3</accession>
<evidence type="ECO:0000256" key="5">
    <source>
        <dbReference type="ARBA" id="ARBA00007417"/>
    </source>
</evidence>
<keyword evidence="12 16" id="KW-0521">NADP</keyword>
<evidence type="ECO:0000256" key="4">
    <source>
        <dbReference type="ARBA" id="ARBA00005259"/>
    </source>
</evidence>
<evidence type="ECO:0000256" key="10">
    <source>
        <dbReference type="ARBA" id="ARBA00022723"/>
    </source>
</evidence>
<evidence type="ECO:0000256" key="11">
    <source>
        <dbReference type="ARBA" id="ARBA00022833"/>
    </source>
</evidence>
<dbReference type="EC" id="1.1.1.193" evidence="7"/>
<dbReference type="InterPro" id="IPR016192">
    <property type="entry name" value="APOBEC/CMP_deaminase_Zn-bd"/>
</dbReference>
<feature type="domain" description="CMP/dCMP-type deaminase" evidence="18">
    <location>
        <begin position="32"/>
        <end position="158"/>
    </location>
</feature>
<dbReference type="Gene3D" id="3.40.430.10">
    <property type="entry name" value="Dihydrofolate Reductase, subunit A"/>
    <property type="match status" value="1"/>
</dbReference>
<dbReference type="PROSITE" id="PS51747">
    <property type="entry name" value="CYT_DCMP_DEAMINASES_2"/>
    <property type="match status" value="1"/>
</dbReference>
<evidence type="ECO:0000256" key="7">
    <source>
        <dbReference type="ARBA" id="ARBA00013173"/>
    </source>
</evidence>
<dbReference type="InterPro" id="IPR024072">
    <property type="entry name" value="DHFR-like_dom_sf"/>
</dbReference>
<dbReference type="GO" id="GO:0008703">
    <property type="term" value="F:5-amino-6-(5-phosphoribosylamino)uracil reductase activity"/>
    <property type="evidence" value="ECO:0007669"/>
    <property type="project" value="UniProtKB-EC"/>
</dbReference>
<feature type="binding site" evidence="16">
    <location>
        <position position="231"/>
    </location>
    <ligand>
        <name>NADP(+)</name>
        <dbReference type="ChEBI" id="CHEBI:58349"/>
    </ligand>
</feature>
<evidence type="ECO:0000259" key="18">
    <source>
        <dbReference type="PROSITE" id="PS51747"/>
    </source>
</evidence>
<evidence type="ECO:0000256" key="14">
    <source>
        <dbReference type="ARBA" id="ARBA00023268"/>
    </source>
</evidence>
<organism evidence="19 20">
    <name type="scientific">Sphaerotilus mobilis</name>
    <dbReference type="NCBI Taxonomy" id="47994"/>
    <lineage>
        <taxon>Bacteria</taxon>
        <taxon>Pseudomonadati</taxon>
        <taxon>Pseudomonadota</taxon>
        <taxon>Betaproteobacteria</taxon>
        <taxon>Burkholderiales</taxon>
        <taxon>Sphaerotilaceae</taxon>
        <taxon>Sphaerotilus</taxon>
    </lineage>
</organism>
<dbReference type="CDD" id="cd01284">
    <property type="entry name" value="Riboflavin_deaminase-reductase"/>
    <property type="match status" value="1"/>
</dbReference>
<dbReference type="InterPro" id="IPR011549">
    <property type="entry name" value="RibD_C"/>
</dbReference>
<keyword evidence="11 17" id="KW-0862">Zinc</keyword>
<feature type="binding site" evidence="16">
    <location>
        <position position="242"/>
    </location>
    <ligand>
        <name>substrate</name>
    </ligand>
</feature>
<comment type="pathway">
    <text evidence="2">Cofactor biosynthesis; riboflavin biosynthesis; 5-amino-6-(D-ribitylamino)uracil from GTP: step 2/4.</text>
</comment>
<comment type="similarity">
    <text evidence="5">In the C-terminal section; belongs to the HTP reductase family.</text>
</comment>
<dbReference type="EMBL" id="SGWV01000007">
    <property type="protein sequence ID" value="RZS58722.1"/>
    <property type="molecule type" value="Genomic_DNA"/>
</dbReference>
<dbReference type="Pfam" id="PF00383">
    <property type="entry name" value="dCMP_cyt_deam_1"/>
    <property type="match status" value="1"/>
</dbReference>
<evidence type="ECO:0000256" key="15">
    <source>
        <dbReference type="PIRSR" id="PIRSR006769-1"/>
    </source>
</evidence>
<reference evidence="19 20" key="1">
    <citation type="submission" date="2019-02" db="EMBL/GenBank/DDBJ databases">
        <title>Genomic Encyclopedia of Type Strains, Phase IV (KMG-IV): sequencing the most valuable type-strain genomes for metagenomic binning, comparative biology and taxonomic classification.</title>
        <authorList>
            <person name="Goeker M."/>
        </authorList>
    </citation>
    <scope>NUCLEOTIDE SEQUENCE [LARGE SCALE GENOMIC DNA]</scope>
    <source>
        <strain evidence="19 20">DSM 10617</strain>
    </source>
</reference>
<dbReference type="GO" id="GO:0008835">
    <property type="term" value="F:diaminohydroxyphosphoribosylaminopyrimidine deaminase activity"/>
    <property type="evidence" value="ECO:0007669"/>
    <property type="project" value="UniProtKB-EC"/>
</dbReference>
<evidence type="ECO:0000256" key="2">
    <source>
        <dbReference type="ARBA" id="ARBA00004882"/>
    </source>
</evidence>
<dbReference type="InterPro" id="IPR002125">
    <property type="entry name" value="CMP_dCMP_dom"/>
</dbReference>
<feature type="binding site" evidence="16">
    <location>
        <begin position="336"/>
        <end position="342"/>
    </location>
    <ligand>
        <name>NADP(+)</name>
        <dbReference type="ChEBI" id="CHEBI:58349"/>
    </ligand>
</feature>
<name>A0A4Q7LWB3_9BURK</name>
<feature type="binding site" evidence="16">
    <location>
        <position position="189"/>
    </location>
    <ligand>
        <name>NADP(+)</name>
        <dbReference type="ChEBI" id="CHEBI:58349"/>
    </ligand>
</feature>
<dbReference type="Gene3D" id="3.40.140.10">
    <property type="entry name" value="Cytidine Deaminase, domain 2"/>
    <property type="match status" value="1"/>
</dbReference>
<dbReference type="InterPro" id="IPR004794">
    <property type="entry name" value="Eubact_RibD"/>
</dbReference>
<feature type="binding site" evidence="16">
    <location>
        <position position="235"/>
    </location>
    <ligand>
        <name>NADP(+)</name>
        <dbReference type="ChEBI" id="CHEBI:58349"/>
    </ligand>
</feature>
<dbReference type="NCBIfam" id="TIGR00326">
    <property type="entry name" value="eubact_ribD"/>
    <property type="match status" value="1"/>
</dbReference>
<evidence type="ECO:0000256" key="16">
    <source>
        <dbReference type="PIRSR" id="PIRSR006769-2"/>
    </source>
</evidence>
<evidence type="ECO:0000313" key="19">
    <source>
        <dbReference type="EMBL" id="RZS58722.1"/>
    </source>
</evidence>
<dbReference type="InterPro" id="IPR002734">
    <property type="entry name" value="RibDG_C"/>
</dbReference>
<dbReference type="GO" id="GO:0008270">
    <property type="term" value="F:zinc ion binding"/>
    <property type="evidence" value="ECO:0007669"/>
    <property type="project" value="InterPro"/>
</dbReference>
<feature type="active site" description="Proton donor" evidence="15">
    <location>
        <position position="84"/>
    </location>
</feature>
<dbReference type="GO" id="GO:0009231">
    <property type="term" value="P:riboflavin biosynthetic process"/>
    <property type="evidence" value="ECO:0007669"/>
    <property type="project" value="UniProtKB-UniPathway"/>
</dbReference>
<dbReference type="InterPro" id="IPR016193">
    <property type="entry name" value="Cytidine_deaminase-like"/>
</dbReference>
<feature type="binding site" evidence="16">
    <location>
        <position position="239"/>
    </location>
    <ligand>
        <name>substrate</name>
    </ligand>
</feature>
<feature type="binding site" evidence="17">
    <location>
        <position position="110"/>
    </location>
    <ligand>
        <name>Zn(2+)</name>
        <dbReference type="ChEBI" id="CHEBI:29105"/>
        <note>catalytic</note>
    </ligand>
</feature>
<dbReference type="PANTHER" id="PTHR38011:SF7">
    <property type="entry name" value="2,5-DIAMINO-6-RIBOSYLAMINO-4(3H)-PYRIMIDINONE 5'-PHOSPHATE REDUCTASE"/>
    <property type="match status" value="1"/>
</dbReference>
<sequence length="413" mass="43625">MPTPAQTPIETVPLPSPLPAPIALQPVAGFDAADHAAMGLALALAACGFGLTEPNPRVGCVITDVAGQLIGCGHTQRVGGPHAEVMAMRMARAAGHNLAGATAYVTLEPCAHHGRTPPCADALVEARIGRVVAALTDPFPQVAGQGLARLAAAGIRVEQGLGAVEAREQNIGFLSRVLRQRPWVRLKVAASLDGRTALDNGASQWITAEAARTDGHAWRRRASAVLTGVGTVLDDDPRLDVRLVTTPRQPLRVVVDAPLRTPVTARLLAAPGAVRVYTCVDDATRSAWLEQVRQRPDAAPVELVHLAGGPNGKVDLAAMLVDLARHGVNELHLEAGERLNGSFVREGLVDEFLVYLAPKLLGLGRGMWHWGPLASLDEALELDWTDVRPVGADLCLRARPKGRLAGWHGLAQA</sequence>
<feature type="binding site" evidence="16">
    <location>
        <position position="219"/>
    </location>
    <ligand>
        <name>substrate</name>
    </ligand>
</feature>
<feature type="binding site" evidence="17">
    <location>
        <position position="82"/>
    </location>
    <ligand>
        <name>Zn(2+)</name>
        <dbReference type="ChEBI" id="CHEBI:29105"/>
        <note>catalytic</note>
    </ligand>
</feature>
<comment type="similarity">
    <text evidence="4">In the N-terminal section; belongs to the cytidine and deoxycytidylate deaminase family.</text>
</comment>
<dbReference type="PIRSF" id="PIRSF006769">
    <property type="entry name" value="RibD"/>
    <property type="match status" value="1"/>
</dbReference>
<dbReference type="PROSITE" id="PS00903">
    <property type="entry name" value="CYT_DCMP_DEAMINASES_1"/>
    <property type="match status" value="1"/>
</dbReference>
<dbReference type="NCBIfam" id="TIGR00227">
    <property type="entry name" value="ribD_Cterm"/>
    <property type="match status" value="1"/>
</dbReference>
<dbReference type="GO" id="GO:0050661">
    <property type="term" value="F:NADP binding"/>
    <property type="evidence" value="ECO:0007669"/>
    <property type="project" value="InterPro"/>
</dbReference>
<comment type="pathway">
    <text evidence="3">Cofactor biosynthesis; riboflavin biosynthesis; 5-amino-6-(D-ribitylamino)uracil from GTP: step 3/4.</text>
</comment>
<feature type="binding site" evidence="17">
    <location>
        <position position="119"/>
    </location>
    <ligand>
        <name>Zn(2+)</name>
        <dbReference type="ChEBI" id="CHEBI:29105"/>
        <note>catalytic</note>
    </ligand>
</feature>
<comment type="cofactor">
    <cofactor evidence="17">
        <name>Zn(2+)</name>
        <dbReference type="ChEBI" id="CHEBI:29105"/>
    </cofactor>
    <text evidence="17">Binds 1 zinc ion.</text>
</comment>
<evidence type="ECO:0000256" key="9">
    <source>
        <dbReference type="ARBA" id="ARBA00022619"/>
    </source>
</evidence>
<dbReference type="PANTHER" id="PTHR38011">
    <property type="entry name" value="DIHYDROFOLATE REDUCTASE FAMILY PROTEIN (AFU_ORTHOLOGUE AFUA_8G06820)"/>
    <property type="match status" value="1"/>
</dbReference>
<keyword evidence="14" id="KW-0511">Multifunctional enzyme</keyword>
<evidence type="ECO:0000313" key="20">
    <source>
        <dbReference type="Proteomes" id="UP000293433"/>
    </source>
</evidence>
<evidence type="ECO:0000256" key="1">
    <source>
        <dbReference type="ARBA" id="ARBA00002151"/>
    </source>
</evidence>
<evidence type="ECO:0000256" key="6">
    <source>
        <dbReference type="ARBA" id="ARBA00012766"/>
    </source>
</evidence>
<dbReference type="InterPro" id="IPR050765">
    <property type="entry name" value="Riboflavin_Biosynth_HTPR"/>
</dbReference>
<evidence type="ECO:0000256" key="12">
    <source>
        <dbReference type="ARBA" id="ARBA00022857"/>
    </source>
</evidence>
<dbReference type="AlphaFoldDB" id="A0A4Q7LWB3"/>
<keyword evidence="9" id="KW-0686">Riboflavin biosynthesis</keyword>
<evidence type="ECO:0000256" key="8">
    <source>
        <dbReference type="ARBA" id="ARBA00019930"/>
    </source>
</evidence>
<dbReference type="RefSeq" id="WP_420820804.1">
    <property type="nucleotide sequence ID" value="NZ_SGWV01000007.1"/>
</dbReference>
<evidence type="ECO:0000256" key="17">
    <source>
        <dbReference type="PIRSR" id="PIRSR006769-3"/>
    </source>
</evidence>
<dbReference type="SUPFAM" id="SSF53597">
    <property type="entry name" value="Dihydrofolate reductase-like"/>
    <property type="match status" value="1"/>
</dbReference>
<proteinExistence type="inferred from homology"/>
<feature type="binding site" evidence="16">
    <location>
        <position position="334"/>
    </location>
    <ligand>
        <name>substrate</name>
    </ligand>
</feature>
<protein>
    <recommendedName>
        <fullName evidence="8">Riboflavin biosynthesis protein RibD</fullName>
        <ecNumber evidence="7">1.1.1.193</ecNumber>
        <ecNumber evidence="6">3.5.4.26</ecNumber>
    </recommendedName>
</protein>
<keyword evidence="20" id="KW-1185">Reference proteome</keyword>